<reference evidence="2 3" key="1">
    <citation type="submission" date="2016-10" db="EMBL/GenBank/DDBJ databases">
        <authorList>
            <person name="de Groot N.N."/>
        </authorList>
    </citation>
    <scope>NUCLEOTIDE SEQUENCE [LARGE SCALE GENOMIC DNA]</scope>
    <source>
        <strain evidence="2 3">CDM_5</strain>
    </source>
</reference>
<feature type="region of interest" description="Disordered" evidence="1">
    <location>
        <begin position="1"/>
        <end position="24"/>
    </location>
</feature>
<proteinExistence type="predicted"/>
<organism evidence="2 3">
    <name type="scientific">Haloferax larsenii</name>
    <dbReference type="NCBI Taxonomy" id="302484"/>
    <lineage>
        <taxon>Archaea</taxon>
        <taxon>Methanobacteriati</taxon>
        <taxon>Methanobacteriota</taxon>
        <taxon>Stenosarchaea group</taxon>
        <taxon>Halobacteria</taxon>
        <taxon>Halobacteriales</taxon>
        <taxon>Haloferacaceae</taxon>
        <taxon>Haloferax</taxon>
    </lineage>
</organism>
<dbReference type="OrthoDB" id="379341at2157"/>
<gene>
    <name evidence="2" type="ORF">SAMN04488691_103190</name>
</gene>
<evidence type="ECO:0000256" key="1">
    <source>
        <dbReference type="SAM" id="MobiDB-lite"/>
    </source>
</evidence>
<accession>A0A1H7N6A2</accession>
<dbReference type="AlphaFoldDB" id="A0A1H7N6A2"/>
<evidence type="ECO:0000313" key="3">
    <source>
        <dbReference type="Proteomes" id="UP000183894"/>
    </source>
</evidence>
<evidence type="ECO:0000313" key="2">
    <source>
        <dbReference type="EMBL" id="SEL18455.1"/>
    </source>
</evidence>
<name>A0A1H7N6A2_HALLR</name>
<dbReference type="EMBL" id="FOAD01000003">
    <property type="protein sequence ID" value="SEL18455.1"/>
    <property type="molecule type" value="Genomic_DNA"/>
</dbReference>
<dbReference type="RefSeq" id="WP_170836898.1">
    <property type="nucleotide sequence ID" value="NZ_FOAD01000003.1"/>
</dbReference>
<protein>
    <submittedName>
        <fullName evidence="2">Uncharacterized protein</fullName>
    </submittedName>
</protein>
<sequence length="52" mass="6153">MQDEEHQSYQHLGGAADPSPDDLFITHNRHREAFTEERDRRQLGETINNLFE</sequence>
<dbReference type="Proteomes" id="UP000183894">
    <property type="component" value="Unassembled WGS sequence"/>
</dbReference>